<protein>
    <recommendedName>
        <fullName evidence="1">N-acetyltransferase domain-containing protein</fullName>
    </recommendedName>
</protein>
<dbReference type="PANTHER" id="PTHR43441">
    <property type="entry name" value="RIBOSOMAL-PROTEIN-SERINE ACETYLTRANSFERASE"/>
    <property type="match status" value="1"/>
</dbReference>
<feature type="domain" description="N-acetyltransferase" evidence="1">
    <location>
        <begin position="199"/>
        <end position="368"/>
    </location>
</feature>
<keyword evidence="3" id="KW-1185">Reference proteome</keyword>
<dbReference type="SUPFAM" id="SSF55729">
    <property type="entry name" value="Acyl-CoA N-acyltransferases (Nat)"/>
    <property type="match status" value="2"/>
</dbReference>
<evidence type="ECO:0000313" key="3">
    <source>
        <dbReference type="Proteomes" id="UP001499978"/>
    </source>
</evidence>
<dbReference type="PROSITE" id="PS51186">
    <property type="entry name" value="GNAT"/>
    <property type="match status" value="2"/>
</dbReference>
<dbReference type="InterPro" id="IPR051908">
    <property type="entry name" value="Ribosomal_N-acetyltransferase"/>
</dbReference>
<proteinExistence type="predicted"/>
<feature type="domain" description="N-acetyltransferase" evidence="1">
    <location>
        <begin position="10"/>
        <end position="169"/>
    </location>
</feature>
<gene>
    <name evidence="2" type="ORF">GCM10010201_22690</name>
</gene>
<dbReference type="EMBL" id="BAAARY010000009">
    <property type="protein sequence ID" value="GAA2523755.1"/>
    <property type="molecule type" value="Genomic_DNA"/>
</dbReference>
<dbReference type="PANTHER" id="PTHR43441:SF10">
    <property type="entry name" value="ACETYLTRANSFERASE"/>
    <property type="match status" value="1"/>
</dbReference>
<dbReference type="Gene3D" id="3.40.630.30">
    <property type="match status" value="2"/>
</dbReference>
<dbReference type="Pfam" id="PF13302">
    <property type="entry name" value="Acetyltransf_3"/>
    <property type="match status" value="2"/>
</dbReference>
<reference evidence="3" key="1">
    <citation type="journal article" date="2019" name="Int. J. Syst. Evol. Microbiol.">
        <title>The Global Catalogue of Microorganisms (GCM) 10K type strain sequencing project: providing services to taxonomists for standard genome sequencing and annotation.</title>
        <authorList>
            <consortium name="The Broad Institute Genomics Platform"/>
            <consortium name="The Broad Institute Genome Sequencing Center for Infectious Disease"/>
            <person name="Wu L."/>
            <person name="Ma J."/>
        </authorList>
    </citation>
    <scope>NUCLEOTIDE SEQUENCE [LARGE SCALE GENOMIC DNA]</scope>
    <source>
        <strain evidence="3">JCM 3367</strain>
    </source>
</reference>
<comment type="caution">
    <text evidence="2">The sequence shown here is derived from an EMBL/GenBank/DDBJ whole genome shotgun (WGS) entry which is preliminary data.</text>
</comment>
<organism evidence="2 3">
    <name type="scientific">Pilimelia columellifera subsp. columellifera</name>
    <dbReference type="NCBI Taxonomy" id="706583"/>
    <lineage>
        <taxon>Bacteria</taxon>
        <taxon>Bacillati</taxon>
        <taxon>Actinomycetota</taxon>
        <taxon>Actinomycetes</taxon>
        <taxon>Micromonosporales</taxon>
        <taxon>Micromonosporaceae</taxon>
        <taxon>Pilimelia</taxon>
    </lineage>
</organism>
<sequence length="376" mass="40445">MTDSIDSGPVRLRRYADRDIDDVASACSDPMVQRFIPSMPRPYTRDTAAWWVRSGAQAVWDDGNAAFAVVDPRTDRLLGGVGLGATQQERGITEVGYWAAPWARRRGVATAAADMITRWAFTRGLARVELMTLWENTASQRVALSAGFQREGVRRSAIIGAIGERHDAIAWCRLATDPAGPVARLLPDLPGGQLTDGAVTLRPLGEGDVDFLHELRCLPEVVNTSVPPREPERADTAERCSRAEARWLAGDRADLVILDAATGAAAGDIGLRYGEPQTGQAMLGCSVLPRWRGRGYVGRALRLLAPWAFSVGIARLVAGARPDNLASQRALERAGFQREGYARARLPGPSGVRIDDVSYALLPGDPMRAPTGSAGG</sequence>
<dbReference type="RefSeq" id="WP_344172051.1">
    <property type="nucleotide sequence ID" value="NZ_BAAARY010000009.1"/>
</dbReference>
<accession>A0ABP6AUG4</accession>
<name>A0ABP6AUG4_9ACTN</name>
<dbReference type="Proteomes" id="UP001499978">
    <property type="component" value="Unassembled WGS sequence"/>
</dbReference>
<dbReference type="InterPro" id="IPR016181">
    <property type="entry name" value="Acyl_CoA_acyltransferase"/>
</dbReference>
<dbReference type="InterPro" id="IPR000182">
    <property type="entry name" value="GNAT_dom"/>
</dbReference>
<evidence type="ECO:0000259" key="1">
    <source>
        <dbReference type="PROSITE" id="PS51186"/>
    </source>
</evidence>
<evidence type="ECO:0000313" key="2">
    <source>
        <dbReference type="EMBL" id="GAA2523755.1"/>
    </source>
</evidence>